<dbReference type="RefSeq" id="WP_006858549.1">
    <property type="nucleotide sequence ID" value="NZ_GG692738.1"/>
</dbReference>
<dbReference type="AlphaFoldDB" id="C7GEX2"/>
<comment type="caution">
    <text evidence="1">The sequence shown here is derived from an EMBL/GenBank/DDBJ whole genome shotgun (WGS) entry which is preliminary data.</text>
</comment>
<dbReference type="EMBL" id="ABYJ02000189">
    <property type="protein sequence ID" value="EEU99606.1"/>
    <property type="molecule type" value="Genomic_DNA"/>
</dbReference>
<dbReference type="HOGENOM" id="CLU_2563999_0_0_9"/>
<evidence type="ECO:0000313" key="1">
    <source>
        <dbReference type="EMBL" id="EEU99606.1"/>
    </source>
</evidence>
<accession>C7GEX2</accession>
<proteinExistence type="predicted"/>
<dbReference type="Proteomes" id="UP000004828">
    <property type="component" value="Unassembled WGS sequence"/>
</dbReference>
<dbReference type="Pfam" id="PF05636">
    <property type="entry name" value="HIGH_NTase1"/>
    <property type="match status" value="1"/>
</dbReference>
<name>C7GEX2_9FIRM</name>
<gene>
    <name evidence="1" type="ORF">ROSINTL182_08474</name>
</gene>
<organism evidence="1 2">
    <name type="scientific">Roseburia intestinalis L1-82</name>
    <dbReference type="NCBI Taxonomy" id="536231"/>
    <lineage>
        <taxon>Bacteria</taxon>
        <taxon>Bacillati</taxon>
        <taxon>Bacillota</taxon>
        <taxon>Clostridia</taxon>
        <taxon>Lachnospirales</taxon>
        <taxon>Lachnospiraceae</taxon>
        <taxon>Roseburia</taxon>
    </lineage>
</organism>
<feature type="non-terminal residue" evidence="1">
    <location>
        <position position="1"/>
    </location>
</feature>
<sequence length="82" mass="9224">YIPYLRILGFRKDASALLSALKKSAKVPVISKLSSALRTLDGTANQMLKQDIFSSELYEQQKTGKTKNRFSCPECSKEIIRV</sequence>
<dbReference type="InterPro" id="IPR008513">
    <property type="entry name" value="tRNA(Met)_cyd_acetate_ligase"/>
</dbReference>
<protein>
    <submittedName>
        <fullName evidence="1">Uncharacterized protein</fullName>
    </submittedName>
</protein>
<reference evidence="1 2" key="1">
    <citation type="submission" date="2009-08" db="EMBL/GenBank/DDBJ databases">
        <authorList>
            <person name="Weinstock G."/>
            <person name="Sodergren E."/>
            <person name="Clifton S."/>
            <person name="Fulton L."/>
            <person name="Fulton B."/>
            <person name="Courtney L."/>
            <person name="Fronick C."/>
            <person name="Harrison M."/>
            <person name="Strong C."/>
            <person name="Farmer C."/>
            <person name="Delahaunty K."/>
            <person name="Markovic C."/>
            <person name="Hall O."/>
            <person name="Minx P."/>
            <person name="Tomlinson C."/>
            <person name="Mitreva M."/>
            <person name="Nelson J."/>
            <person name="Hou S."/>
            <person name="Wollam A."/>
            <person name="Pepin K.H."/>
            <person name="Johnson M."/>
            <person name="Bhonagiri V."/>
            <person name="Nash W.E."/>
            <person name="Warren W."/>
            <person name="Chinwalla A."/>
            <person name="Mardis E.R."/>
            <person name="Wilson R.K."/>
        </authorList>
    </citation>
    <scope>NUCLEOTIDE SEQUENCE [LARGE SCALE GENOMIC DNA]</scope>
    <source>
        <strain evidence="1 2">L1-82</strain>
    </source>
</reference>
<evidence type="ECO:0000313" key="2">
    <source>
        <dbReference type="Proteomes" id="UP000004828"/>
    </source>
</evidence>